<evidence type="ECO:0000256" key="3">
    <source>
        <dbReference type="ARBA" id="ARBA00022692"/>
    </source>
</evidence>
<evidence type="ECO:0000259" key="7">
    <source>
        <dbReference type="PROSITE" id="PS50850"/>
    </source>
</evidence>
<evidence type="ECO:0000256" key="1">
    <source>
        <dbReference type="ARBA" id="ARBA00004651"/>
    </source>
</evidence>
<dbReference type="GO" id="GO:0005886">
    <property type="term" value="C:plasma membrane"/>
    <property type="evidence" value="ECO:0007669"/>
    <property type="project" value="UniProtKB-SubCell"/>
</dbReference>
<comment type="subcellular location">
    <subcellularLocation>
        <location evidence="1">Cell membrane</location>
        <topology evidence="1">Multi-pass membrane protein</topology>
    </subcellularLocation>
</comment>
<dbReference type="AlphaFoldDB" id="A0A6G9YEA8"/>
<proteinExistence type="predicted"/>
<dbReference type="KEGG" id="nah:F5544_18720"/>
<dbReference type="InterPro" id="IPR011701">
    <property type="entry name" value="MFS"/>
</dbReference>
<evidence type="ECO:0000256" key="5">
    <source>
        <dbReference type="ARBA" id="ARBA00023136"/>
    </source>
</evidence>
<dbReference type="RefSeq" id="WP_167474401.1">
    <property type="nucleotide sequence ID" value="NZ_CP046172.1"/>
</dbReference>
<feature type="transmembrane region" description="Helical" evidence="6">
    <location>
        <begin position="212"/>
        <end position="236"/>
    </location>
</feature>
<dbReference type="PROSITE" id="PS50850">
    <property type="entry name" value="MFS"/>
    <property type="match status" value="1"/>
</dbReference>
<accession>A0A6G9YEA8</accession>
<keyword evidence="3 6" id="KW-0812">Transmembrane</keyword>
<dbReference type="EMBL" id="CP046172">
    <property type="protein sequence ID" value="QIS11615.1"/>
    <property type="molecule type" value="Genomic_DNA"/>
</dbReference>
<keyword evidence="4 6" id="KW-1133">Transmembrane helix</keyword>
<dbReference type="InterPro" id="IPR020846">
    <property type="entry name" value="MFS_dom"/>
</dbReference>
<evidence type="ECO:0000313" key="9">
    <source>
        <dbReference type="Proteomes" id="UP000503540"/>
    </source>
</evidence>
<gene>
    <name evidence="8" type="ORF">F5544_18720</name>
</gene>
<keyword evidence="2" id="KW-1003">Cell membrane</keyword>
<feature type="domain" description="Major facilitator superfamily (MFS) profile" evidence="7">
    <location>
        <begin position="17"/>
        <end position="396"/>
    </location>
</feature>
<dbReference type="PANTHER" id="PTHR43124:SF3">
    <property type="entry name" value="CHLORAMPHENICOL EFFLUX PUMP RV0191"/>
    <property type="match status" value="1"/>
</dbReference>
<feature type="transmembrane region" description="Helical" evidence="6">
    <location>
        <begin position="280"/>
        <end position="297"/>
    </location>
</feature>
<feature type="transmembrane region" description="Helical" evidence="6">
    <location>
        <begin position="168"/>
        <end position="192"/>
    </location>
</feature>
<evidence type="ECO:0000256" key="4">
    <source>
        <dbReference type="ARBA" id="ARBA00022989"/>
    </source>
</evidence>
<dbReference type="GO" id="GO:0022857">
    <property type="term" value="F:transmembrane transporter activity"/>
    <property type="evidence" value="ECO:0007669"/>
    <property type="project" value="InterPro"/>
</dbReference>
<feature type="transmembrane region" description="Helical" evidence="6">
    <location>
        <begin position="21"/>
        <end position="44"/>
    </location>
</feature>
<name>A0A6G9YEA8_9NOCA</name>
<keyword evidence="5 6" id="KW-0472">Membrane</keyword>
<feature type="transmembrane region" description="Helical" evidence="6">
    <location>
        <begin position="372"/>
        <end position="391"/>
    </location>
</feature>
<dbReference type="InterPro" id="IPR050189">
    <property type="entry name" value="MFS_Efflux_Transporters"/>
</dbReference>
<keyword evidence="9" id="KW-1185">Reference proteome</keyword>
<reference evidence="8 9" key="1">
    <citation type="journal article" date="2019" name="ACS Chem. Biol.">
        <title>Identification and Mobilization of a Cryptic Antibiotic Biosynthesis Gene Locus from a Human-Pathogenic Nocardia Isolate.</title>
        <authorList>
            <person name="Herisse M."/>
            <person name="Ishida K."/>
            <person name="Porter J.L."/>
            <person name="Howden B."/>
            <person name="Hertweck C."/>
            <person name="Stinear T.P."/>
            <person name="Pidot S.J."/>
        </authorList>
    </citation>
    <scope>NUCLEOTIDE SEQUENCE [LARGE SCALE GENOMIC DNA]</scope>
    <source>
        <strain evidence="8 9">AUSMDU00012717</strain>
    </source>
</reference>
<dbReference type="Proteomes" id="UP000503540">
    <property type="component" value="Chromosome"/>
</dbReference>
<dbReference type="SUPFAM" id="SSF103473">
    <property type="entry name" value="MFS general substrate transporter"/>
    <property type="match status" value="1"/>
</dbReference>
<feature type="transmembrane region" description="Helical" evidence="6">
    <location>
        <begin position="114"/>
        <end position="134"/>
    </location>
</feature>
<protein>
    <submittedName>
        <fullName evidence="8">MFS transporter</fullName>
    </submittedName>
</protein>
<sequence length="396" mass="40468">MTVATRTGGDIDSGVRLRLSLLAAATFIYVTYELYPVGLITAIAGDLHVSDGSIGLLVSGYAVVAAIVTIPSVALARRITRKWALLASLVALIAAELVTALATNYPMMVASRVLAALTHGVLWSLVAPAAAALVPARRVGMATAVVFAGATLASVLGSPVSTLLGHAIGWQATAVALAAVTAAVAAGLLFTLPNTDARQIDSDSGHDAPPRWNQVTAICLLALLLVFAHFVSYTYLALIVNRVLDGSVAVAAYLGLFGVAGAIATYFAGRHNDRNPQRSTVIAAGVFVVGATLLTVTDLELPTAAAVAALTAAVALWGAAYAAVGPIFQSGIIRAAGREQDRASAVYVTCYQIGIATGSACGAVVLGISVGWLPVTTLAGTVLAFLGIVRWRHAYA</sequence>
<feature type="transmembrane region" description="Helical" evidence="6">
    <location>
        <begin position="345"/>
        <end position="366"/>
    </location>
</feature>
<evidence type="ECO:0000313" key="8">
    <source>
        <dbReference type="EMBL" id="QIS11615.1"/>
    </source>
</evidence>
<feature type="transmembrane region" description="Helical" evidence="6">
    <location>
        <begin position="248"/>
        <end position="268"/>
    </location>
</feature>
<organism evidence="8 9">
    <name type="scientific">Nocardia arthritidis</name>
    <dbReference type="NCBI Taxonomy" id="228602"/>
    <lineage>
        <taxon>Bacteria</taxon>
        <taxon>Bacillati</taxon>
        <taxon>Actinomycetota</taxon>
        <taxon>Actinomycetes</taxon>
        <taxon>Mycobacteriales</taxon>
        <taxon>Nocardiaceae</taxon>
        <taxon>Nocardia</taxon>
    </lineage>
</organism>
<dbReference type="CDD" id="cd17324">
    <property type="entry name" value="MFS_NepI_like"/>
    <property type="match status" value="1"/>
</dbReference>
<evidence type="ECO:0000256" key="6">
    <source>
        <dbReference type="SAM" id="Phobius"/>
    </source>
</evidence>
<evidence type="ECO:0000256" key="2">
    <source>
        <dbReference type="ARBA" id="ARBA00022475"/>
    </source>
</evidence>
<feature type="transmembrane region" description="Helical" evidence="6">
    <location>
        <begin position="141"/>
        <end position="162"/>
    </location>
</feature>
<dbReference type="InterPro" id="IPR036259">
    <property type="entry name" value="MFS_trans_sf"/>
</dbReference>
<dbReference type="PANTHER" id="PTHR43124">
    <property type="entry name" value="PURINE EFFLUX PUMP PBUE"/>
    <property type="match status" value="1"/>
</dbReference>
<feature type="transmembrane region" description="Helical" evidence="6">
    <location>
        <begin position="56"/>
        <end position="76"/>
    </location>
</feature>
<dbReference type="Gene3D" id="1.20.1250.20">
    <property type="entry name" value="MFS general substrate transporter like domains"/>
    <property type="match status" value="1"/>
</dbReference>
<dbReference type="Pfam" id="PF07690">
    <property type="entry name" value="MFS_1"/>
    <property type="match status" value="1"/>
</dbReference>
<feature type="transmembrane region" description="Helical" evidence="6">
    <location>
        <begin position="303"/>
        <end position="324"/>
    </location>
</feature>
<feature type="transmembrane region" description="Helical" evidence="6">
    <location>
        <begin position="83"/>
        <end position="102"/>
    </location>
</feature>